<name>A0AAP0WXZ0_LIQFO</name>
<dbReference type="PANTHER" id="PTHR46288:SF29">
    <property type="entry name" value="DC1 DOMAIN-CONTAINING PROTEIN"/>
    <property type="match status" value="1"/>
</dbReference>
<comment type="caution">
    <text evidence="3">The sequence shown here is derived from an EMBL/GenBank/DDBJ whole genome shotgun (WGS) entry which is preliminary data.</text>
</comment>
<protein>
    <recommendedName>
        <fullName evidence="2">DC1 domain-containing protein</fullName>
    </recommendedName>
</protein>
<reference evidence="3 4" key="1">
    <citation type="journal article" date="2024" name="Plant J.">
        <title>Genome sequences and population genomics reveal climatic adaptation and genomic divergence between two closely related sweetgum species.</title>
        <authorList>
            <person name="Xu W.Q."/>
            <person name="Ren C.Q."/>
            <person name="Zhang X.Y."/>
            <person name="Comes H.P."/>
            <person name="Liu X.H."/>
            <person name="Li Y.G."/>
            <person name="Kettle C.J."/>
            <person name="Jalonen R."/>
            <person name="Gaisberger H."/>
            <person name="Ma Y.Z."/>
            <person name="Qiu Y.X."/>
        </authorList>
    </citation>
    <scope>NUCLEOTIDE SEQUENCE [LARGE SCALE GENOMIC DNA]</scope>
    <source>
        <strain evidence="3">Hangzhou</strain>
    </source>
</reference>
<keyword evidence="4" id="KW-1185">Reference proteome</keyword>
<evidence type="ECO:0000313" key="4">
    <source>
        <dbReference type="Proteomes" id="UP001415857"/>
    </source>
</evidence>
<dbReference type="SUPFAM" id="SSF57889">
    <property type="entry name" value="Cysteine-rich domain"/>
    <property type="match status" value="1"/>
</dbReference>
<sequence length="235" mass="27039">MNYQHFDHHHLLNPLKLDEGEKISCKVCERLIFEPFHGCIECKYYLHDQCLNSPRWLQHPSHPSHSLTLFPSPTYSSRAYTCNACGLVGNAFSLSCAECEFDLHVHCANLPSTLLLDAHPHELKLIFDSPYDENTTFSCDVCSGEADRRYWVYYCSDCDFGTHLECARPELNHLTTDEVVDQLQTDQPSATYDALDSFRQSVNETLRVQNELAQLQNKVNLNLAVSQLMMFKPYR</sequence>
<dbReference type="Pfam" id="PF03107">
    <property type="entry name" value="C1_2"/>
    <property type="match status" value="2"/>
</dbReference>
<dbReference type="PANTHER" id="PTHR46288">
    <property type="entry name" value="PHORBOL-ESTER/DAG-TYPE DOMAIN-CONTAINING PROTEIN"/>
    <property type="match status" value="1"/>
</dbReference>
<dbReference type="EMBL" id="JBBPBK010000006">
    <property type="protein sequence ID" value="KAK9282997.1"/>
    <property type="molecule type" value="Genomic_DNA"/>
</dbReference>
<gene>
    <name evidence="3" type="ORF">L1049_011224</name>
</gene>
<evidence type="ECO:0000259" key="2">
    <source>
        <dbReference type="Pfam" id="PF03107"/>
    </source>
</evidence>
<feature type="domain" description="DC1" evidence="2">
    <location>
        <begin position="60"/>
        <end position="108"/>
    </location>
</feature>
<feature type="domain" description="DC1" evidence="2">
    <location>
        <begin position="119"/>
        <end position="167"/>
    </location>
</feature>
<evidence type="ECO:0000256" key="1">
    <source>
        <dbReference type="ARBA" id="ARBA00022737"/>
    </source>
</evidence>
<evidence type="ECO:0000313" key="3">
    <source>
        <dbReference type="EMBL" id="KAK9282997.1"/>
    </source>
</evidence>
<dbReference type="InterPro" id="IPR046349">
    <property type="entry name" value="C1-like_sf"/>
</dbReference>
<keyword evidence="1" id="KW-0677">Repeat</keyword>
<dbReference type="InterPro" id="IPR004146">
    <property type="entry name" value="DC1"/>
</dbReference>
<dbReference type="AlphaFoldDB" id="A0AAP0WXZ0"/>
<organism evidence="3 4">
    <name type="scientific">Liquidambar formosana</name>
    <name type="common">Formosan gum</name>
    <dbReference type="NCBI Taxonomy" id="63359"/>
    <lineage>
        <taxon>Eukaryota</taxon>
        <taxon>Viridiplantae</taxon>
        <taxon>Streptophyta</taxon>
        <taxon>Embryophyta</taxon>
        <taxon>Tracheophyta</taxon>
        <taxon>Spermatophyta</taxon>
        <taxon>Magnoliopsida</taxon>
        <taxon>eudicotyledons</taxon>
        <taxon>Gunneridae</taxon>
        <taxon>Pentapetalae</taxon>
        <taxon>Saxifragales</taxon>
        <taxon>Altingiaceae</taxon>
        <taxon>Liquidambar</taxon>
    </lineage>
</organism>
<dbReference type="Proteomes" id="UP001415857">
    <property type="component" value="Unassembled WGS sequence"/>
</dbReference>
<proteinExistence type="predicted"/>
<accession>A0AAP0WXZ0</accession>